<evidence type="ECO:0000256" key="4">
    <source>
        <dbReference type="ARBA" id="ARBA00023134"/>
    </source>
</evidence>
<protein>
    <recommendedName>
        <fullName evidence="8">Era-type G domain-containing protein</fullName>
    </recommendedName>
</protein>
<dbReference type="Pfam" id="PF01926">
    <property type="entry name" value="MMR_HSR1"/>
    <property type="match status" value="1"/>
</dbReference>
<dbReference type="SUPFAM" id="SSF54814">
    <property type="entry name" value="Prokaryotic type KH domain (KH-domain type II)"/>
    <property type="match status" value="1"/>
</dbReference>
<comment type="similarity">
    <text evidence="1">Belongs to the TRAFAC class TrmE-Era-EngA-EngB-Septin-like GTPase superfamily. Era GTPase family.</text>
</comment>
<dbReference type="InterPro" id="IPR005662">
    <property type="entry name" value="GTPase_Era-like"/>
</dbReference>
<dbReference type="AlphaFoldDB" id="A0A381NKL6"/>
<evidence type="ECO:0000259" key="6">
    <source>
        <dbReference type="PROSITE" id="PS51713"/>
    </source>
</evidence>
<proteinExistence type="inferred from homology"/>
<dbReference type="GO" id="GO:0019843">
    <property type="term" value="F:rRNA binding"/>
    <property type="evidence" value="ECO:0007669"/>
    <property type="project" value="TreeGrafter"/>
</dbReference>
<gene>
    <name evidence="7" type="ORF">METZ01_LOCUS7959</name>
</gene>
<dbReference type="InterPro" id="IPR004044">
    <property type="entry name" value="KH_dom_type_2"/>
</dbReference>
<reference evidence="7" key="1">
    <citation type="submission" date="2018-05" db="EMBL/GenBank/DDBJ databases">
        <authorList>
            <person name="Lanie J.A."/>
            <person name="Ng W.-L."/>
            <person name="Kazmierczak K.M."/>
            <person name="Andrzejewski T.M."/>
            <person name="Davidsen T.M."/>
            <person name="Wayne K.J."/>
            <person name="Tettelin H."/>
            <person name="Glass J.I."/>
            <person name="Rusch D."/>
            <person name="Podicherti R."/>
            <person name="Tsui H.-C.T."/>
            <person name="Winkler M.E."/>
        </authorList>
    </citation>
    <scope>NUCLEOTIDE SEQUENCE</scope>
</reference>
<evidence type="ECO:0000256" key="1">
    <source>
        <dbReference type="ARBA" id="ARBA00007921"/>
    </source>
</evidence>
<dbReference type="Gene3D" id="3.40.50.300">
    <property type="entry name" value="P-loop containing nucleotide triphosphate hydrolases"/>
    <property type="match status" value="1"/>
</dbReference>
<dbReference type="InterPro" id="IPR006073">
    <property type="entry name" value="GTP-bd"/>
</dbReference>
<sequence length="319" mass="36072">MKKNIGKQNITKEKNKTEQHCGFIGLIGRPNVGKSTLLNQLVGQKVSIIAHKAQTTRNRILGIRTDQNTQIVFIDTPGIHHAEKLLNRKIVAYATETLRDTDLNLWVVEPLPETSLKKGGLSALHPEDQQILKMLTGKEKQTVLVLNKIDTILQQQALVSIAKLAKLGDFAEIVPVSALKSTNVDHLVETLKNYLSVHPFYFENHQVTDVSERFLASEFVREELFMRLQQEIPYSVAVVVEQFEEDHKCIKIACNICVERNSQKGIIIGKKGEMLKKIGIAARKKIERLLGNKVHLALHVKVLKQWSHNAKHLRNLGFN</sequence>
<dbReference type="GO" id="GO:0043024">
    <property type="term" value="F:ribosomal small subunit binding"/>
    <property type="evidence" value="ECO:0007669"/>
    <property type="project" value="TreeGrafter"/>
</dbReference>
<dbReference type="PROSITE" id="PS50823">
    <property type="entry name" value="KH_TYPE_2"/>
    <property type="match status" value="1"/>
</dbReference>
<dbReference type="InterPro" id="IPR005225">
    <property type="entry name" value="Small_GTP-bd"/>
</dbReference>
<dbReference type="NCBIfam" id="TIGR00436">
    <property type="entry name" value="era"/>
    <property type="match status" value="1"/>
</dbReference>
<dbReference type="GO" id="GO:0005829">
    <property type="term" value="C:cytosol"/>
    <property type="evidence" value="ECO:0007669"/>
    <property type="project" value="TreeGrafter"/>
</dbReference>
<dbReference type="NCBIfam" id="NF000908">
    <property type="entry name" value="PRK00089.1"/>
    <property type="match status" value="1"/>
</dbReference>
<keyword evidence="4" id="KW-0342">GTP-binding</keyword>
<dbReference type="Pfam" id="PF07650">
    <property type="entry name" value="KH_2"/>
    <property type="match status" value="1"/>
</dbReference>
<dbReference type="GO" id="GO:0005525">
    <property type="term" value="F:GTP binding"/>
    <property type="evidence" value="ECO:0007669"/>
    <property type="project" value="UniProtKB-KW"/>
</dbReference>
<evidence type="ECO:0000259" key="5">
    <source>
        <dbReference type="PROSITE" id="PS50823"/>
    </source>
</evidence>
<dbReference type="Gene3D" id="3.30.300.20">
    <property type="match status" value="1"/>
</dbReference>
<dbReference type="SUPFAM" id="SSF52540">
    <property type="entry name" value="P-loop containing nucleoside triphosphate hydrolases"/>
    <property type="match status" value="1"/>
</dbReference>
<dbReference type="FunFam" id="3.30.300.20:FF:000003">
    <property type="entry name" value="GTPase Era"/>
    <property type="match status" value="1"/>
</dbReference>
<evidence type="ECO:0000256" key="3">
    <source>
        <dbReference type="ARBA" id="ARBA00022884"/>
    </source>
</evidence>
<dbReference type="GO" id="GO:0000028">
    <property type="term" value="P:ribosomal small subunit assembly"/>
    <property type="evidence" value="ECO:0007669"/>
    <property type="project" value="TreeGrafter"/>
</dbReference>
<feature type="domain" description="Era-type G" evidence="6">
    <location>
        <begin position="20"/>
        <end position="197"/>
    </location>
</feature>
<dbReference type="PANTHER" id="PTHR42698:SF1">
    <property type="entry name" value="GTPASE ERA, MITOCHONDRIAL"/>
    <property type="match status" value="1"/>
</dbReference>
<dbReference type="InterPro" id="IPR009019">
    <property type="entry name" value="KH_sf_prok-type"/>
</dbReference>
<dbReference type="InterPro" id="IPR015946">
    <property type="entry name" value="KH_dom-like_a/b"/>
</dbReference>
<evidence type="ECO:0000313" key="7">
    <source>
        <dbReference type="EMBL" id="SUZ55105.1"/>
    </source>
</evidence>
<keyword evidence="2" id="KW-0547">Nucleotide-binding</keyword>
<feature type="domain" description="KH type-2" evidence="5">
    <location>
        <begin position="228"/>
        <end position="304"/>
    </location>
</feature>
<keyword evidence="3" id="KW-0694">RNA-binding</keyword>
<dbReference type="NCBIfam" id="TIGR00231">
    <property type="entry name" value="small_GTP"/>
    <property type="match status" value="1"/>
</dbReference>
<dbReference type="HAMAP" id="MF_00367">
    <property type="entry name" value="GTPase_Era"/>
    <property type="match status" value="1"/>
</dbReference>
<dbReference type="CDD" id="cd22534">
    <property type="entry name" value="KH-II_Era"/>
    <property type="match status" value="1"/>
</dbReference>
<dbReference type="PANTHER" id="PTHR42698">
    <property type="entry name" value="GTPASE ERA"/>
    <property type="match status" value="1"/>
</dbReference>
<dbReference type="InterPro" id="IPR027417">
    <property type="entry name" value="P-loop_NTPase"/>
</dbReference>
<dbReference type="EMBL" id="UINC01000427">
    <property type="protein sequence ID" value="SUZ55105.1"/>
    <property type="molecule type" value="Genomic_DNA"/>
</dbReference>
<dbReference type="CDD" id="cd04163">
    <property type="entry name" value="Era"/>
    <property type="match status" value="1"/>
</dbReference>
<evidence type="ECO:0000256" key="2">
    <source>
        <dbReference type="ARBA" id="ARBA00022741"/>
    </source>
</evidence>
<name>A0A381NKL6_9ZZZZ</name>
<organism evidence="7">
    <name type="scientific">marine metagenome</name>
    <dbReference type="NCBI Taxonomy" id="408172"/>
    <lineage>
        <taxon>unclassified sequences</taxon>
        <taxon>metagenomes</taxon>
        <taxon>ecological metagenomes</taxon>
    </lineage>
</organism>
<evidence type="ECO:0008006" key="8">
    <source>
        <dbReference type="Google" id="ProtNLM"/>
    </source>
</evidence>
<accession>A0A381NKL6</accession>
<dbReference type="InterPro" id="IPR030388">
    <property type="entry name" value="G_ERA_dom"/>
</dbReference>
<dbReference type="PROSITE" id="PS51713">
    <property type="entry name" value="G_ERA"/>
    <property type="match status" value="1"/>
</dbReference>